<dbReference type="AlphaFoldDB" id="A0A2P9HGA6"/>
<evidence type="ECO:0000313" key="3">
    <source>
        <dbReference type="Proteomes" id="UP000246073"/>
    </source>
</evidence>
<name>A0A2P9HGA6_9HYPH</name>
<dbReference type="Proteomes" id="UP000246073">
    <property type="component" value="Unassembled WGS sequence"/>
</dbReference>
<gene>
    <name evidence="2" type="ORF">OHAE_3054</name>
</gene>
<accession>A0A2P9HGA6</accession>
<dbReference type="InterPro" id="IPR056670">
    <property type="entry name" value="DUF7768"/>
</dbReference>
<evidence type="ECO:0000313" key="2">
    <source>
        <dbReference type="EMBL" id="SPL63122.1"/>
    </source>
</evidence>
<sequence length="160" mass="18268">MELHQLYGVHRPGDEWPEEDRAARAAVEGRQMKVGGQVIPISPKRYNKPEREPLVIIERPFSGDVVRNTEYARACLSDSLRRGEAPIASHLLHTQVLDDMRHDERELGIEAGLAWYRVAEKCIVYEDRGTSGGMMTGIRRAKQFGVPVEYRRLEAWRDAA</sequence>
<organism evidence="2 3">
    <name type="scientific">Ochrobactrum soli</name>
    <dbReference type="NCBI Taxonomy" id="2448455"/>
    <lineage>
        <taxon>Bacteria</taxon>
        <taxon>Pseudomonadati</taxon>
        <taxon>Pseudomonadota</taxon>
        <taxon>Alphaproteobacteria</taxon>
        <taxon>Hyphomicrobiales</taxon>
        <taxon>Brucellaceae</taxon>
        <taxon>Brucella/Ochrobactrum group</taxon>
        <taxon>Ochrobactrum</taxon>
    </lineage>
</organism>
<dbReference type="Pfam" id="PF24963">
    <property type="entry name" value="DUF7768"/>
    <property type="match status" value="1"/>
</dbReference>
<proteinExistence type="predicted"/>
<reference evidence="3" key="1">
    <citation type="submission" date="2017-12" db="EMBL/GenBank/DDBJ databases">
        <authorList>
            <person name="Diaz M."/>
        </authorList>
    </citation>
    <scope>NUCLEOTIDE SEQUENCE [LARGE SCALE GENOMIC DNA]</scope>
    <source>
        <strain evidence="3">FI11154</strain>
    </source>
</reference>
<evidence type="ECO:0000259" key="1">
    <source>
        <dbReference type="Pfam" id="PF24963"/>
    </source>
</evidence>
<dbReference type="EMBL" id="OOFM01000004">
    <property type="protein sequence ID" value="SPL63122.1"/>
    <property type="molecule type" value="Genomic_DNA"/>
</dbReference>
<feature type="domain" description="DUF7768" evidence="1">
    <location>
        <begin position="53"/>
        <end position="151"/>
    </location>
</feature>
<protein>
    <recommendedName>
        <fullName evidence="1">DUF7768 domain-containing protein</fullName>
    </recommendedName>
</protein>
<dbReference type="RefSeq" id="WP_210205575.1">
    <property type="nucleotide sequence ID" value="NZ_OOFM01000004.1"/>
</dbReference>